<accession>A0A3E2V5B7</accession>
<dbReference type="AlphaFoldDB" id="A0A3E2V5B7"/>
<name>A0A3E2V5B7_CLOIN</name>
<evidence type="ECO:0000313" key="1">
    <source>
        <dbReference type="EMBL" id="RGC05736.1"/>
    </source>
</evidence>
<gene>
    <name evidence="1" type="ORF">DXA38_22925</name>
</gene>
<evidence type="ECO:0000313" key="2">
    <source>
        <dbReference type="Proteomes" id="UP000260025"/>
    </source>
</evidence>
<proteinExistence type="predicted"/>
<dbReference type="EMBL" id="QVEV01000126">
    <property type="protein sequence ID" value="RGC05736.1"/>
    <property type="molecule type" value="Genomic_DNA"/>
</dbReference>
<sequence>METTKERRKQYHYYVTSKEYEQIRQLAARVAIPEAAVVRICVLAVANTPILEYIFDDGVLLKADSLSLLKYSPTLRIINEAMKQLEKQGVHVDVSELICKEMNWKVKKQREK</sequence>
<dbReference type="RefSeq" id="WP_100933503.1">
    <property type="nucleotide sequence ID" value="NZ_JAQEUB010000037.1"/>
</dbReference>
<protein>
    <submittedName>
        <fullName evidence="1">Uncharacterized protein</fullName>
    </submittedName>
</protein>
<dbReference type="Proteomes" id="UP000260025">
    <property type="component" value="Unassembled WGS sequence"/>
</dbReference>
<organism evidence="1 2">
    <name type="scientific">Clostridium innocuum</name>
    <dbReference type="NCBI Taxonomy" id="1522"/>
    <lineage>
        <taxon>Bacteria</taxon>
        <taxon>Bacillati</taxon>
        <taxon>Bacillota</taxon>
        <taxon>Clostridia</taxon>
        <taxon>Eubacteriales</taxon>
        <taxon>Clostridiaceae</taxon>
        <taxon>Clostridium</taxon>
    </lineage>
</organism>
<reference evidence="1 2" key="1">
    <citation type="submission" date="2018-08" db="EMBL/GenBank/DDBJ databases">
        <title>A genome reference for cultivated species of the human gut microbiota.</title>
        <authorList>
            <person name="Zou Y."/>
            <person name="Xue W."/>
            <person name="Luo G."/>
        </authorList>
    </citation>
    <scope>NUCLEOTIDE SEQUENCE [LARGE SCALE GENOMIC DNA]</scope>
    <source>
        <strain evidence="1 2">OF01-2LB</strain>
    </source>
</reference>
<comment type="caution">
    <text evidence="1">The sequence shown here is derived from an EMBL/GenBank/DDBJ whole genome shotgun (WGS) entry which is preliminary data.</text>
</comment>